<dbReference type="KEGG" id="rhl:LPU83_0245"/>
<dbReference type="Gene3D" id="1.20.120.330">
    <property type="entry name" value="Nucleotidyltransferases domain 2"/>
    <property type="match status" value="1"/>
</dbReference>
<reference evidence="1" key="1">
    <citation type="submission" date="2013-11" db="EMBL/GenBank/DDBJ databases">
        <title>Draft genome sequence of the broad-host-range Rhizobium sp. LPU83 strain, a member of the low-genetic diversity Oregon-like Rhizobium sp. group.</title>
        <authorList>
            <person name="Wibberg D."/>
            <person name="Puehler A."/>
            <person name="Schlueter A."/>
        </authorList>
    </citation>
    <scope>NUCLEOTIDE SEQUENCE [LARGE SCALE GENOMIC DNA]</scope>
    <source>
        <strain evidence="1">LPU83</strain>
    </source>
</reference>
<protein>
    <submittedName>
        <fullName evidence="1">Nucleotidyltransferase protein</fullName>
    </submittedName>
</protein>
<dbReference type="PATRIC" id="fig|348824.6.peg.255"/>
<gene>
    <name evidence="1" type="ORF">LPU83_0245</name>
</gene>
<accession>W6RB65</accession>
<name>W6RB65_9HYPH</name>
<evidence type="ECO:0000313" key="2">
    <source>
        <dbReference type="Proteomes" id="UP000019443"/>
    </source>
</evidence>
<dbReference type="HOGENOM" id="CLU_2221096_0_0_5"/>
<dbReference type="EMBL" id="HG916852">
    <property type="protein sequence ID" value="CDM55928.1"/>
    <property type="molecule type" value="Genomic_DNA"/>
</dbReference>
<proteinExistence type="predicted"/>
<dbReference type="AlphaFoldDB" id="W6RB65"/>
<keyword evidence="2" id="KW-1185">Reference proteome</keyword>
<organism evidence="1 2">
    <name type="scientific">Rhizobium favelukesii</name>
    <dbReference type="NCBI Taxonomy" id="348824"/>
    <lineage>
        <taxon>Bacteria</taxon>
        <taxon>Pseudomonadati</taxon>
        <taxon>Pseudomonadota</taxon>
        <taxon>Alphaproteobacteria</taxon>
        <taxon>Hyphomicrobiales</taxon>
        <taxon>Rhizobiaceae</taxon>
        <taxon>Rhizobium/Agrobacterium group</taxon>
        <taxon>Rhizobium</taxon>
    </lineage>
</organism>
<dbReference type="eggNOG" id="COG1708">
    <property type="taxonomic scope" value="Bacteria"/>
</dbReference>
<dbReference type="Proteomes" id="UP000019443">
    <property type="component" value="Chromosome"/>
</dbReference>
<evidence type="ECO:0000313" key="1">
    <source>
        <dbReference type="EMBL" id="CDM55928.1"/>
    </source>
</evidence>
<dbReference type="GO" id="GO:0016740">
    <property type="term" value="F:transferase activity"/>
    <property type="evidence" value="ECO:0007669"/>
    <property type="project" value="UniProtKB-KW"/>
</dbReference>
<sequence length="106" mass="12313">MSFIVHSRREVNAYLKEGQYFFADIRKEGIVLYELDDEPLAEPKPLSPADQLRVASEHYVDRFSLARTFLKGCRFYVPEQELRVAAFELHQSIEQAYSCVLLTPTN</sequence>